<comment type="caution">
    <text evidence="1">The sequence shown here is derived from an EMBL/GenBank/DDBJ whole genome shotgun (WGS) entry which is preliminary data.</text>
</comment>
<protein>
    <submittedName>
        <fullName evidence="1">Uncharacterized protein</fullName>
    </submittedName>
</protein>
<name>A0A1W0E6V9_9MICR</name>
<dbReference type="Proteomes" id="UP000192758">
    <property type="component" value="Unassembled WGS sequence"/>
</dbReference>
<sequence>MLYLNYFFTWIFFIRANSFENYFNFIIYHTDEQINLCTYFINGYKEDFSNNEIETRGESVRILFIDLCINNLVGCRKTTELMFLTLCKLKRNLFERRQTVNYNMLNQIIINKLNIQNYLASEINNLLQIFLEKRHFYTQVIT</sequence>
<dbReference type="VEuPathDB" id="MicrosporidiaDB:EHP00_963"/>
<evidence type="ECO:0000313" key="1">
    <source>
        <dbReference type="EMBL" id="OQS54922.1"/>
    </source>
</evidence>
<gene>
    <name evidence="1" type="ORF">EHP00_963</name>
</gene>
<dbReference type="EMBL" id="MNPJ01000015">
    <property type="protein sequence ID" value="OQS54922.1"/>
    <property type="molecule type" value="Genomic_DNA"/>
</dbReference>
<proteinExistence type="predicted"/>
<reference evidence="1 2" key="1">
    <citation type="journal article" date="2017" name="Environ. Microbiol.">
        <title>Decay of the glycolytic pathway and adaptation to intranuclear parasitism within Enterocytozoonidae microsporidia.</title>
        <authorList>
            <person name="Wiredu Boakye D."/>
            <person name="Jaroenlak P."/>
            <person name="Prachumwat A."/>
            <person name="Williams T.A."/>
            <person name="Bateman K.S."/>
            <person name="Itsathitphaisarn O."/>
            <person name="Sritunyalucksana K."/>
            <person name="Paszkiewicz K.H."/>
            <person name="Moore K.A."/>
            <person name="Stentiford G.D."/>
            <person name="Williams B.A."/>
        </authorList>
    </citation>
    <scope>NUCLEOTIDE SEQUENCE [LARGE SCALE GENOMIC DNA]</scope>
    <source>
        <strain evidence="1 2">TH1</strain>
    </source>
</reference>
<dbReference type="AlphaFoldDB" id="A0A1W0E6V9"/>
<accession>A0A1W0E6V9</accession>
<organism evidence="1 2">
    <name type="scientific">Ecytonucleospora hepatopenaei</name>
    <dbReference type="NCBI Taxonomy" id="646526"/>
    <lineage>
        <taxon>Eukaryota</taxon>
        <taxon>Fungi</taxon>
        <taxon>Fungi incertae sedis</taxon>
        <taxon>Microsporidia</taxon>
        <taxon>Enterocytozoonidae</taxon>
        <taxon>Ecytonucleospora</taxon>
    </lineage>
</organism>
<evidence type="ECO:0000313" key="2">
    <source>
        <dbReference type="Proteomes" id="UP000192758"/>
    </source>
</evidence>
<keyword evidence="2" id="KW-1185">Reference proteome</keyword>